<dbReference type="GO" id="GO:0004722">
    <property type="term" value="F:protein serine/threonine phosphatase activity"/>
    <property type="evidence" value="ECO:0007669"/>
    <property type="project" value="UniProtKB-EC"/>
</dbReference>
<proteinExistence type="inferred from homology"/>
<evidence type="ECO:0000256" key="7">
    <source>
        <dbReference type="ARBA" id="ARBA00038605"/>
    </source>
</evidence>
<dbReference type="CDD" id="cd07067">
    <property type="entry name" value="HP_PGM_like"/>
    <property type="match status" value="1"/>
</dbReference>
<evidence type="ECO:0000256" key="12">
    <source>
        <dbReference type="ARBA" id="ARBA00048336"/>
    </source>
</evidence>
<evidence type="ECO:0000256" key="3">
    <source>
        <dbReference type="ARBA" id="ARBA00013081"/>
    </source>
</evidence>
<evidence type="ECO:0000256" key="13">
    <source>
        <dbReference type="SAM" id="SignalP"/>
    </source>
</evidence>
<evidence type="ECO:0000313" key="14">
    <source>
        <dbReference type="EMBL" id="CAD7247448.1"/>
    </source>
</evidence>
<dbReference type="InterPro" id="IPR029033">
    <property type="entry name" value="His_PPase_superfam"/>
</dbReference>
<dbReference type="GO" id="GO:0090141">
    <property type="term" value="P:positive regulation of mitochondrial fission"/>
    <property type="evidence" value="ECO:0007669"/>
    <property type="project" value="TreeGrafter"/>
</dbReference>
<gene>
    <name evidence="14" type="ORF">DSTB1V02_LOCUS7279</name>
</gene>
<dbReference type="Gene3D" id="3.40.50.1240">
    <property type="entry name" value="Phosphoglycerate mutase-like"/>
    <property type="match status" value="1"/>
</dbReference>
<evidence type="ECO:0000313" key="15">
    <source>
        <dbReference type="Proteomes" id="UP000677054"/>
    </source>
</evidence>
<keyword evidence="4" id="KW-0496">Mitochondrion</keyword>
<dbReference type="AlphaFoldDB" id="A0A7R9A4L1"/>
<dbReference type="Pfam" id="PF00300">
    <property type="entry name" value="His_Phos_1"/>
    <property type="match status" value="2"/>
</dbReference>
<reference evidence="14" key="1">
    <citation type="submission" date="2020-11" db="EMBL/GenBank/DDBJ databases">
        <authorList>
            <person name="Tran Van P."/>
        </authorList>
    </citation>
    <scope>NUCLEOTIDE SEQUENCE</scope>
</reference>
<keyword evidence="15" id="KW-1185">Reference proteome</keyword>
<evidence type="ECO:0000256" key="11">
    <source>
        <dbReference type="ARBA" id="ARBA00047761"/>
    </source>
</evidence>
<comment type="catalytic activity">
    <reaction evidence="11">
        <text>O-phospho-L-seryl-[protein] + H2O = L-seryl-[protein] + phosphate</text>
        <dbReference type="Rhea" id="RHEA:20629"/>
        <dbReference type="Rhea" id="RHEA-COMP:9863"/>
        <dbReference type="Rhea" id="RHEA-COMP:11604"/>
        <dbReference type="ChEBI" id="CHEBI:15377"/>
        <dbReference type="ChEBI" id="CHEBI:29999"/>
        <dbReference type="ChEBI" id="CHEBI:43474"/>
        <dbReference type="ChEBI" id="CHEBI:83421"/>
        <dbReference type="EC" id="3.1.3.16"/>
    </reaction>
</comment>
<sequence length="299" mass="33593">MAWSSRLGVGVIAFASGAAVTAFVKAASSDSGFTRRTFSVPDHKFFHSSERSTPTGDFSNGIPPYKVWEKDWDRREPCAADRRKSLRRGIAEDPTREVKREGTAIPTANRHLLFIRHSHFNRKEKKDEERGLTPLGREQAALIGQRLKALGIPITVLVDSTMTRAKETADIIASFFLGVPRSQTDLLRKGAPVSPEPPSRNWKQPQIYFSDGARIEAAFRTLVHRANPEQLTDSYELYVCHSKVIRYIVCRALQFPPEGWIRLSLFHGSITWLTIQPDGRVILQCLGDVGHLPFDKVTS</sequence>
<dbReference type="EMBL" id="CAJPEV010001454">
    <property type="protein sequence ID" value="CAG0892752.1"/>
    <property type="molecule type" value="Genomic_DNA"/>
</dbReference>
<dbReference type="PANTHER" id="PTHR20935">
    <property type="entry name" value="PHOSPHOGLYCERATE MUTASE-RELATED"/>
    <property type="match status" value="1"/>
</dbReference>
<name>A0A7R9A4L1_9CRUS</name>
<evidence type="ECO:0000256" key="4">
    <source>
        <dbReference type="ARBA" id="ARBA00022787"/>
    </source>
</evidence>
<keyword evidence="5" id="KW-0378">Hydrolase</keyword>
<dbReference type="EMBL" id="LR900971">
    <property type="protein sequence ID" value="CAD7247448.1"/>
    <property type="molecule type" value="Genomic_DNA"/>
</dbReference>
<evidence type="ECO:0000256" key="9">
    <source>
        <dbReference type="ARBA" id="ARBA00040722"/>
    </source>
</evidence>
<keyword evidence="13" id="KW-0732">Signal</keyword>
<dbReference type="Proteomes" id="UP000677054">
    <property type="component" value="Unassembled WGS sequence"/>
</dbReference>
<comment type="subcellular location">
    <subcellularLocation>
        <location evidence="1">Mitochondrion outer membrane</location>
    </subcellularLocation>
</comment>
<comment type="subunit">
    <text evidence="7">Interacts with Pk92B/ASK1.</text>
</comment>
<comment type="catalytic activity">
    <reaction evidence="12">
        <text>O-phospho-L-threonyl-[protein] + H2O = L-threonyl-[protein] + phosphate</text>
        <dbReference type="Rhea" id="RHEA:47004"/>
        <dbReference type="Rhea" id="RHEA-COMP:11060"/>
        <dbReference type="Rhea" id="RHEA-COMP:11605"/>
        <dbReference type="ChEBI" id="CHEBI:15377"/>
        <dbReference type="ChEBI" id="CHEBI:30013"/>
        <dbReference type="ChEBI" id="CHEBI:43474"/>
        <dbReference type="ChEBI" id="CHEBI:61977"/>
        <dbReference type="EC" id="3.1.3.16"/>
    </reaction>
</comment>
<dbReference type="SMART" id="SM00855">
    <property type="entry name" value="PGAM"/>
    <property type="match status" value="1"/>
</dbReference>
<evidence type="ECO:0000256" key="5">
    <source>
        <dbReference type="ARBA" id="ARBA00022801"/>
    </source>
</evidence>
<dbReference type="InterPro" id="IPR013078">
    <property type="entry name" value="His_Pase_superF_clade-1"/>
</dbReference>
<evidence type="ECO:0000256" key="2">
    <source>
        <dbReference type="ARBA" id="ARBA00006717"/>
    </source>
</evidence>
<evidence type="ECO:0000256" key="8">
    <source>
        <dbReference type="ARBA" id="ARBA00039765"/>
    </source>
</evidence>
<dbReference type="InterPro" id="IPR051021">
    <property type="entry name" value="Mito_Ser/Thr_phosphatase"/>
</dbReference>
<evidence type="ECO:0000256" key="1">
    <source>
        <dbReference type="ARBA" id="ARBA00004294"/>
    </source>
</evidence>
<feature type="chain" id="PRO_5036209642" description="Serine/threonine-protein phosphatase PGAM5, mitochondrial" evidence="13">
    <location>
        <begin position="23"/>
        <end position="299"/>
    </location>
</feature>
<dbReference type="GO" id="GO:0005741">
    <property type="term" value="C:mitochondrial outer membrane"/>
    <property type="evidence" value="ECO:0007669"/>
    <property type="project" value="UniProtKB-SubCell"/>
</dbReference>
<keyword evidence="4" id="KW-0472">Membrane</keyword>
<protein>
    <recommendedName>
        <fullName evidence="8">Serine/threonine-protein phosphatase PGAM5, mitochondrial</fullName>
        <ecNumber evidence="3">3.1.3.16</ecNumber>
    </recommendedName>
    <alternativeName>
        <fullName evidence="10">Phosphoglycerate mutase family member 5 homolog</fullName>
    </alternativeName>
    <alternativeName>
        <fullName evidence="9">Serine/threonine-protein phosphatase Pgam5, mitochondrial</fullName>
    </alternativeName>
</protein>
<keyword evidence="4" id="KW-1000">Mitochondrion outer membrane</keyword>
<evidence type="ECO:0000256" key="6">
    <source>
        <dbReference type="ARBA" id="ARBA00037234"/>
    </source>
</evidence>
<comment type="function">
    <text evidence="6">Displays phosphatase activity for serine/threonine residues, and dephosphorylates and activates Pk92B kinase. Has apparently no phosphoglycerate mutase activity.</text>
</comment>
<dbReference type="EC" id="3.1.3.16" evidence="3"/>
<feature type="signal peptide" evidence="13">
    <location>
        <begin position="1"/>
        <end position="22"/>
    </location>
</feature>
<accession>A0A7R9A4L1</accession>
<dbReference type="SUPFAM" id="SSF53254">
    <property type="entry name" value="Phosphoglycerate mutase-like"/>
    <property type="match status" value="1"/>
</dbReference>
<dbReference type="OrthoDB" id="2118094at2759"/>
<evidence type="ECO:0000256" key="10">
    <source>
        <dbReference type="ARBA" id="ARBA00042520"/>
    </source>
</evidence>
<dbReference type="PANTHER" id="PTHR20935:SF0">
    <property type="entry name" value="SERINE_THREONINE-PROTEIN PHOSPHATASE PGAM5, MITOCHONDRIAL"/>
    <property type="match status" value="1"/>
</dbReference>
<comment type="similarity">
    <text evidence="2">Belongs to the phosphoglycerate mutase family. BPG-dependent PGAM subfamily.</text>
</comment>
<organism evidence="14">
    <name type="scientific">Darwinula stevensoni</name>
    <dbReference type="NCBI Taxonomy" id="69355"/>
    <lineage>
        <taxon>Eukaryota</taxon>
        <taxon>Metazoa</taxon>
        <taxon>Ecdysozoa</taxon>
        <taxon>Arthropoda</taxon>
        <taxon>Crustacea</taxon>
        <taxon>Oligostraca</taxon>
        <taxon>Ostracoda</taxon>
        <taxon>Podocopa</taxon>
        <taxon>Podocopida</taxon>
        <taxon>Darwinulocopina</taxon>
        <taxon>Darwinuloidea</taxon>
        <taxon>Darwinulidae</taxon>
        <taxon>Darwinula</taxon>
    </lineage>
</organism>